<evidence type="ECO:0000256" key="6">
    <source>
        <dbReference type="ARBA" id="ARBA00022946"/>
    </source>
</evidence>
<dbReference type="GO" id="GO:0003954">
    <property type="term" value="F:NADH dehydrogenase activity"/>
    <property type="evidence" value="ECO:0007669"/>
    <property type="project" value="InterPro"/>
</dbReference>
<evidence type="ECO:0000256" key="5">
    <source>
        <dbReference type="ARBA" id="ARBA00022837"/>
    </source>
</evidence>
<keyword evidence="6" id="KW-0809">Transit peptide</keyword>
<evidence type="ECO:0000256" key="2">
    <source>
        <dbReference type="ARBA" id="ARBA00005272"/>
    </source>
</evidence>
<keyword evidence="11" id="KW-0830">Ubiquinone</keyword>
<dbReference type="FunFam" id="3.50.50.100:FF:000005">
    <property type="entry name" value="NADH-ubiquinone oxidoreductase 64 kDa subunit"/>
    <property type="match status" value="1"/>
</dbReference>
<evidence type="ECO:0000259" key="10">
    <source>
        <dbReference type="PROSITE" id="PS50222"/>
    </source>
</evidence>
<dbReference type="PROSITE" id="PS00018">
    <property type="entry name" value="EF_HAND_1"/>
    <property type="match status" value="1"/>
</dbReference>
<dbReference type="EMBL" id="CP014503">
    <property type="protein sequence ID" value="ANB14773.1"/>
    <property type="molecule type" value="Genomic_DNA"/>
</dbReference>
<keyword evidence="7" id="KW-0560">Oxidoreductase</keyword>
<keyword evidence="12" id="KW-1185">Reference proteome</keyword>
<keyword evidence="3" id="KW-0285">Flavoprotein</keyword>
<dbReference type="PROSITE" id="PS50222">
    <property type="entry name" value="EF_HAND_2"/>
    <property type="match status" value="1"/>
</dbReference>
<dbReference type="InterPro" id="IPR023753">
    <property type="entry name" value="FAD/NAD-binding_dom"/>
</dbReference>
<dbReference type="Proteomes" id="UP000189580">
    <property type="component" value="Chromosome b"/>
</dbReference>
<comment type="subcellular location">
    <subcellularLocation>
        <location evidence="1">Mitochondrion inner membrane</location>
        <topology evidence="1">Peripheral membrane protein</topology>
        <orientation evidence="1">Intermembrane side</orientation>
    </subcellularLocation>
</comment>
<evidence type="ECO:0000256" key="9">
    <source>
        <dbReference type="SAM" id="Phobius"/>
    </source>
</evidence>
<keyword evidence="9" id="KW-1133">Transmembrane helix</keyword>
<keyword evidence="8" id="KW-0520">NAD</keyword>
<keyword evidence="5" id="KW-0106">Calcium</keyword>
<dbReference type="Pfam" id="PF22366">
    <property type="entry name" value="NDH2_C"/>
    <property type="match status" value="1"/>
</dbReference>
<keyword evidence="9" id="KW-0472">Membrane</keyword>
<dbReference type="SUPFAM" id="SSF47473">
    <property type="entry name" value="EF-hand"/>
    <property type="match status" value="1"/>
</dbReference>
<feature type="transmembrane region" description="Helical" evidence="9">
    <location>
        <begin position="140"/>
        <end position="165"/>
    </location>
</feature>
<dbReference type="InterPro" id="IPR045024">
    <property type="entry name" value="NDH-2"/>
</dbReference>
<keyword evidence="4" id="KW-0274">FAD</keyword>
<dbReference type="GeneID" id="30034285"/>
<dbReference type="InterPro" id="IPR036188">
    <property type="entry name" value="FAD/NAD-bd_sf"/>
</dbReference>
<dbReference type="InterPro" id="IPR054585">
    <property type="entry name" value="NDH2-like_C"/>
</dbReference>
<accession>A0A167F3A9</accession>
<dbReference type="Pfam" id="PF07992">
    <property type="entry name" value="Pyr_redox_2"/>
    <property type="match status" value="1"/>
</dbReference>
<dbReference type="GO" id="GO:0005743">
    <property type="term" value="C:mitochondrial inner membrane"/>
    <property type="evidence" value="ECO:0007669"/>
    <property type="project" value="UniProtKB-SubCell"/>
</dbReference>
<dbReference type="Gene3D" id="3.50.50.100">
    <property type="match status" value="2"/>
</dbReference>
<evidence type="ECO:0000256" key="7">
    <source>
        <dbReference type="ARBA" id="ARBA00023002"/>
    </source>
</evidence>
<dbReference type="InterPro" id="IPR011992">
    <property type="entry name" value="EF-hand-dom_pair"/>
</dbReference>
<dbReference type="InterPro" id="IPR002048">
    <property type="entry name" value="EF_hand_dom"/>
</dbReference>
<dbReference type="OrthoDB" id="5376590at2759"/>
<dbReference type="PANTHER" id="PTHR43706">
    <property type="entry name" value="NADH DEHYDROGENASE"/>
    <property type="match status" value="1"/>
</dbReference>
<evidence type="ECO:0000256" key="8">
    <source>
        <dbReference type="ARBA" id="ARBA00023027"/>
    </source>
</evidence>
<gene>
    <name evidence="11" type="primary">NDE1</name>
    <name evidence="11" type="ORF">AWJ20_2380</name>
</gene>
<keyword evidence="9" id="KW-0812">Transmembrane</keyword>
<dbReference type="InterPro" id="IPR018247">
    <property type="entry name" value="EF_Hand_1_Ca_BS"/>
</dbReference>
<evidence type="ECO:0000256" key="3">
    <source>
        <dbReference type="ARBA" id="ARBA00022630"/>
    </source>
</evidence>
<evidence type="ECO:0000256" key="4">
    <source>
        <dbReference type="ARBA" id="ARBA00022827"/>
    </source>
</evidence>
<organism evidence="11 12">
    <name type="scientific">Sugiyamaella lignohabitans</name>
    <dbReference type="NCBI Taxonomy" id="796027"/>
    <lineage>
        <taxon>Eukaryota</taxon>
        <taxon>Fungi</taxon>
        <taxon>Dikarya</taxon>
        <taxon>Ascomycota</taxon>
        <taxon>Saccharomycotina</taxon>
        <taxon>Dipodascomycetes</taxon>
        <taxon>Dipodascales</taxon>
        <taxon>Trichomonascaceae</taxon>
        <taxon>Sugiyamaella</taxon>
    </lineage>
</organism>
<feature type="domain" description="EF-hand" evidence="10">
    <location>
        <begin position="607"/>
        <end position="638"/>
    </location>
</feature>
<evidence type="ECO:0000256" key="1">
    <source>
        <dbReference type="ARBA" id="ARBA00004137"/>
    </source>
</evidence>
<dbReference type="SUPFAM" id="SSF51905">
    <property type="entry name" value="FAD/NAD(P)-binding domain"/>
    <property type="match status" value="2"/>
</dbReference>
<evidence type="ECO:0000313" key="12">
    <source>
        <dbReference type="Proteomes" id="UP000189580"/>
    </source>
</evidence>
<comment type="similarity">
    <text evidence="2">Belongs to the NADH dehydrogenase family.</text>
</comment>
<protein>
    <submittedName>
        <fullName evidence="11">NADH-ubiquinone reductase (H(+)-translocating) NDE1</fullName>
    </submittedName>
</protein>
<proteinExistence type="inferred from homology"/>
<name>A0A167F3A9_9ASCO</name>
<dbReference type="RefSeq" id="XP_018737250.1">
    <property type="nucleotide sequence ID" value="XM_018879322.1"/>
</dbReference>
<dbReference type="PANTHER" id="PTHR43706:SF50">
    <property type="entry name" value="NADH DEHYDROGENASE (UBIQUINONE)-RELATED"/>
    <property type="match status" value="1"/>
</dbReference>
<reference evidence="11 12" key="1">
    <citation type="submission" date="2016-02" db="EMBL/GenBank/DDBJ databases">
        <title>Complete genome sequence and transcriptome regulation of the pentose utilising yeast Sugiyamaella lignohabitans.</title>
        <authorList>
            <person name="Bellasio M."/>
            <person name="Peymann A."/>
            <person name="Valli M."/>
            <person name="Sipitzky M."/>
            <person name="Graf A."/>
            <person name="Sauer M."/>
            <person name="Marx H."/>
            <person name="Mattanovich D."/>
        </authorList>
    </citation>
    <scope>NUCLEOTIDE SEQUENCE [LARGE SCALE GENOMIC DNA]</scope>
    <source>
        <strain evidence="11 12">CBS 10342</strain>
    </source>
</reference>
<dbReference type="KEGG" id="slb:AWJ20_2380"/>
<dbReference type="AlphaFoldDB" id="A0A167F3A9"/>
<evidence type="ECO:0000313" key="11">
    <source>
        <dbReference type="EMBL" id="ANB14773.1"/>
    </source>
</evidence>
<sequence length="767" mass="84581">MVLGLSMGVFLNPLRVAVPAAIKPAGLFRGGLVASRGVCWKSGSHVNGPGRRTSGVSSQLKFGSGLIRGGASPRPMALKYTGLVNQLQTGGLIGGLTGSLTGGLTGGLAGGMSVRAFSSTSHKRNPRISNFFGKHFLLKAFYYTSLSVGITISVVLTILGAFFIYDATTYFKSEDDYKEVEVSQLALEPVRGGPKNLPICYSYLDSEESPAKAKLKGKPRLVVLGTGWGSVALLKEIDPDLYDITIISPTNYFLFTPMLPSATVGTLDLQSLVEPIRRICSRVHAHFLTATAEDVVPEERLVEVKAYNRLTNSDESFYVPYDKLVIGVGSTTNTHGVSGLEYCDFLKTVQDARNMRGKIVANLEQACLPTTSDEERKRLLSFVVCGGGPTGVELAAEIYDLLNEDLAEQYPKVIRNEVSVHVIQSRSHILNTYDENISNYAMERFKNDNIDVQVNSRVDKILPDKVVFYQKGEDGKKLYRELPYGLCVWSTGVDQAPITKRVVKSLGPENQRNKRAIETDTHLRVFGTPQGDVYAIGDCATMRTNIVEDLKNLLRHHVLHHRRFSLTGPNRVSDEELANISITYSELEELVAVIKKKYPQTTEHLCRVTDLFNEFDIDRSGTLSLDELTNLVHAVDERITSLPATAQRANQQGAYLGRKLTRLARAQDTLKLSDITDDDIDEAVYRPFAYKHLGSLAYISNAAVFDFNGKGYVGGLIGMYLWRGAYFAQTVSFRTRVLMAMGWVKRGLFGRDLSSMFSNDTSAAPEK</sequence>
<dbReference type="GO" id="GO:0005509">
    <property type="term" value="F:calcium ion binding"/>
    <property type="evidence" value="ECO:0007669"/>
    <property type="project" value="InterPro"/>
</dbReference>